<feature type="compositionally biased region" description="Basic residues" evidence="1">
    <location>
        <begin position="43"/>
        <end position="60"/>
    </location>
</feature>
<reference evidence="2 3" key="1">
    <citation type="journal article" date="2024" name="BMC Biol.">
        <title>Comparative genomics of Ascetosporea gives new insight into the evolutionary basis for animal parasitism in Rhizaria.</title>
        <authorList>
            <person name="Hiltunen Thoren M."/>
            <person name="Onut-Brannstrom I."/>
            <person name="Alfjorden A."/>
            <person name="Peckova H."/>
            <person name="Swords F."/>
            <person name="Hooper C."/>
            <person name="Holzer A.S."/>
            <person name="Bass D."/>
            <person name="Burki F."/>
        </authorList>
    </citation>
    <scope>NUCLEOTIDE SEQUENCE [LARGE SCALE GENOMIC DNA]</scope>
    <source>
        <strain evidence="2">20-A016</strain>
    </source>
</reference>
<comment type="caution">
    <text evidence="2">The sequence shown here is derived from an EMBL/GenBank/DDBJ whole genome shotgun (WGS) entry which is preliminary data.</text>
</comment>
<organism evidence="2 3">
    <name type="scientific">Bonamia ostreae</name>
    <dbReference type="NCBI Taxonomy" id="126728"/>
    <lineage>
        <taxon>Eukaryota</taxon>
        <taxon>Sar</taxon>
        <taxon>Rhizaria</taxon>
        <taxon>Endomyxa</taxon>
        <taxon>Ascetosporea</taxon>
        <taxon>Haplosporida</taxon>
        <taxon>Bonamia</taxon>
    </lineage>
</organism>
<gene>
    <name evidence="2" type="ORF">MHBO_004134</name>
</gene>
<evidence type="ECO:0000256" key="1">
    <source>
        <dbReference type="SAM" id="MobiDB-lite"/>
    </source>
</evidence>
<evidence type="ECO:0000313" key="3">
    <source>
        <dbReference type="Proteomes" id="UP001439008"/>
    </source>
</evidence>
<sequence>EDKDQESPPAATTEEDKGQESPPAPTTEEAAKKSPPAPTAGKAAKKSRRKKKSKNRRKTTTKSFPDIEAEEAAKKSPPAETTEEDKGQEFPPAATKAAGFSSPMDFYQALMEDLLHETIARPKLERYTVVFNDRTVDLIGAPLSSFLNVKFATEMELEIFLVNLLKSIYARNEACGKSYKEIKLSNAFVTIHPFYGLIFNFETSEASGKLSMDTIFEKFLTFLKELKSEWTVYNWKIVHVLEKAVSKKDKKKKDLDAFLLQFRCPGIKDIYKPIAFPLMIARNILFKALGYTVFLY</sequence>
<evidence type="ECO:0000313" key="2">
    <source>
        <dbReference type="EMBL" id="MES1922617.1"/>
    </source>
</evidence>
<name>A0ABV2ASK2_9EUKA</name>
<protein>
    <submittedName>
        <fullName evidence="2">Uncharacterized protein</fullName>
    </submittedName>
</protein>
<dbReference type="Proteomes" id="UP001439008">
    <property type="component" value="Unassembled WGS sequence"/>
</dbReference>
<proteinExistence type="predicted"/>
<dbReference type="EMBL" id="JBDODL010003241">
    <property type="protein sequence ID" value="MES1922617.1"/>
    <property type="molecule type" value="Genomic_DNA"/>
</dbReference>
<feature type="non-terminal residue" evidence="2">
    <location>
        <position position="1"/>
    </location>
</feature>
<feature type="region of interest" description="Disordered" evidence="1">
    <location>
        <begin position="1"/>
        <end position="97"/>
    </location>
</feature>
<accession>A0ABV2ASK2</accession>
<keyword evidence="3" id="KW-1185">Reference proteome</keyword>